<organism evidence="14 15">
    <name type="scientific">Lutibacter holmesii</name>
    <dbReference type="NCBI Taxonomy" id="1137985"/>
    <lineage>
        <taxon>Bacteria</taxon>
        <taxon>Pseudomonadati</taxon>
        <taxon>Bacteroidota</taxon>
        <taxon>Flavobacteriia</taxon>
        <taxon>Flavobacteriales</taxon>
        <taxon>Flavobacteriaceae</taxon>
        <taxon>Lutibacter</taxon>
    </lineage>
</organism>
<dbReference type="SUPFAM" id="SSF56935">
    <property type="entry name" value="Porins"/>
    <property type="match status" value="1"/>
</dbReference>
<dbReference type="PANTHER" id="PTHR30069">
    <property type="entry name" value="TONB-DEPENDENT OUTER MEMBRANE RECEPTOR"/>
    <property type="match status" value="1"/>
</dbReference>
<sequence>MMRYILFVFILLIGSKSFAQLDSVQTLKVVNLSTVKLQKLSKGYKVLVLSDSVILKNTESFTSLLRFNTPIYIKEYGAGGTSTASFRGTSASNTAVIWNGININSINNGQTGFNALTVNLFDNINVRSGGGSIEFGSGAIGGTIHLNDQLSFGKHFDNQVVTSLGSYNTYNSLYKVSYGNESIAAKFGVSFNQSENDYDWLGTDGLKNENGAYENLSFNLGFAYKLNNFSKFSVFSSKFNGDREFSGTLPNPSAAKEKYKDYNFRNLIAYNFHKNEFTHAIKFAYLTQEYRYFVDKNVNAYNYGKSKTYLLKYNFNYQISQHSSIESVTELESVFGSTDEIREQNRKQFSQFFIYNLSFENIVSINAKIRKDFNSDYKIPLIFALGAEINLLKNTIARVNGSKNYRVPTYNDLYWPALGNLDLIPESSLQGDFGVTYKSNTVKFDIGAFYIKSSDKIVWTPGGDPDRPGIWTPINVAEALNKGVEFTAAINKAIHKHLFNFNLNYSYTIAKDKSTNNYLTYVPKHLANGSLGYSYKRFSAFYQHLFTGEVYTTTDNLDTYTVPYYNVGNAGVNYNIIKSNNKQLGLGVKVNNVFNKEYEVLPSRPMPNRNFNININFKF</sequence>
<dbReference type="InterPro" id="IPR012910">
    <property type="entry name" value="Plug_dom"/>
</dbReference>
<gene>
    <name evidence="14" type="ORF">ACFQ5N_09385</name>
</gene>
<dbReference type="Gene3D" id="2.170.130.10">
    <property type="entry name" value="TonB-dependent receptor, plug domain"/>
    <property type="match status" value="1"/>
</dbReference>
<accession>A0ABW3WPS3</accession>
<keyword evidence="3 10" id="KW-1134">Transmembrane beta strand</keyword>
<evidence type="ECO:0000256" key="4">
    <source>
        <dbReference type="ARBA" id="ARBA00022692"/>
    </source>
</evidence>
<evidence type="ECO:0000313" key="15">
    <source>
        <dbReference type="Proteomes" id="UP001597241"/>
    </source>
</evidence>
<comment type="caution">
    <text evidence="14">The sequence shown here is derived from an EMBL/GenBank/DDBJ whole genome shotgun (WGS) entry which is preliminary data.</text>
</comment>
<keyword evidence="15" id="KW-1185">Reference proteome</keyword>
<evidence type="ECO:0000259" key="12">
    <source>
        <dbReference type="Pfam" id="PF00593"/>
    </source>
</evidence>
<keyword evidence="8 14" id="KW-0675">Receptor</keyword>
<evidence type="ECO:0000256" key="2">
    <source>
        <dbReference type="ARBA" id="ARBA00022448"/>
    </source>
</evidence>
<keyword evidence="5" id="KW-0732">Signal</keyword>
<name>A0ABW3WPS3_9FLAO</name>
<reference evidence="15" key="1">
    <citation type="journal article" date="2019" name="Int. J. Syst. Evol. Microbiol.">
        <title>The Global Catalogue of Microorganisms (GCM) 10K type strain sequencing project: providing services to taxonomists for standard genome sequencing and annotation.</title>
        <authorList>
            <consortium name="The Broad Institute Genomics Platform"/>
            <consortium name="The Broad Institute Genome Sequencing Center for Infectious Disease"/>
            <person name="Wu L."/>
            <person name="Ma J."/>
        </authorList>
    </citation>
    <scope>NUCLEOTIDE SEQUENCE [LARGE SCALE GENOMIC DNA]</scope>
    <source>
        <strain evidence="15">CCUG 62221</strain>
    </source>
</reference>
<dbReference type="InterPro" id="IPR000531">
    <property type="entry name" value="Beta-barrel_TonB"/>
</dbReference>
<dbReference type="EMBL" id="JBHTMV010000004">
    <property type="protein sequence ID" value="MFD1294045.1"/>
    <property type="molecule type" value="Genomic_DNA"/>
</dbReference>
<evidence type="ECO:0000256" key="6">
    <source>
        <dbReference type="ARBA" id="ARBA00023077"/>
    </source>
</evidence>
<keyword evidence="2 10" id="KW-0813">Transport</keyword>
<keyword evidence="6 11" id="KW-0798">TonB box</keyword>
<dbReference type="Pfam" id="PF00593">
    <property type="entry name" value="TonB_dep_Rec_b-barrel"/>
    <property type="match status" value="1"/>
</dbReference>
<evidence type="ECO:0000313" key="14">
    <source>
        <dbReference type="EMBL" id="MFD1294045.1"/>
    </source>
</evidence>
<evidence type="ECO:0000256" key="10">
    <source>
        <dbReference type="PROSITE-ProRule" id="PRU01360"/>
    </source>
</evidence>
<dbReference type="PROSITE" id="PS52016">
    <property type="entry name" value="TONB_DEPENDENT_REC_3"/>
    <property type="match status" value="1"/>
</dbReference>
<keyword evidence="4 10" id="KW-0812">Transmembrane</keyword>
<comment type="similarity">
    <text evidence="10 11">Belongs to the TonB-dependent receptor family.</text>
</comment>
<dbReference type="InterPro" id="IPR039426">
    <property type="entry name" value="TonB-dep_rcpt-like"/>
</dbReference>
<protein>
    <submittedName>
        <fullName evidence="14">TonB-dependent receptor plug domain-containing protein</fullName>
    </submittedName>
</protein>
<dbReference type="Proteomes" id="UP001597241">
    <property type="component" value="Unassembled WGS sequence"/>
</dbReference>
<feature type="domain" description="TonB-dependent receptor-like beta-barrel" evidence="12">
    <location>
        <begin position="168"/>
        <end position="593"/>
    </location>
</feature>
<keyword evidence="9 10" id="KW-0998">Cell outer membrane</keyword>
<evidence type="ECO:0000256" key="5">
    <source>
        <dbReference type="ARBA" id="ARBA00022729"/>
    </source>
</evidence>
<evidence type="ECO:0000256" key="7">
    <source>
        <dbReference type="ARBA" id="ARBA00023136"/>
    </source>
</evidence>
<comment type="subcellular location">
    <subcellularLocation>
        <location evidence="1 10">Cell outer membrane</location>
        <topology evidence="1 10">Multi-pass membrane protein</topology>
    </subcellularLocation>
</comment>
<dbReference type="InterPro" id="IPR037066">
    <property type="entry name" value="Plug_dom_sf"/>
</dbReference>
<dbReference type="InterPro" id="IPR036942">
    <property type="entry name" value="Beta-barrel_TonB_sf"/>
</dbReference>
<dbReference type="RefSeq" id="WP_386809238.1">
    <property type="nucleotide sequence ID" value="NZ_JBHTMV010000004.1"/>
</dbReference>
<keyword evidence="7 10" id="KW-0472">Membrane</keyword>
<dbReference type="Gene3D" id="2.40.170.20">
    <property type="entry name" value="TonB-dependent receptor, beta-barrel domain"/>
    <property type="match status" value="1"/>
</dbReference>
<evidence type="ECO:0000256" key="1">
    <source>
        <dbReference type="ARBA" id="ARBA00004571"/>
    </source>
</evidence>
<feature type="domain" description="TonB-dependent receptor plug" evidence="13">
    <location>
        <begin position="51"/>
        <end position="143"/>
    </location>
</feature>
<evidence type="ECO:0000256" key="9">
    <source>
        <dbReference type="ARBA" id="ARBA00023237"/>
    </source>
</evidence>
<evidence type="ECO:0000256" key="8">
    <source>
        <dbReference type="ARBA" id="ARBA00023170"/>
    </source>
</evidence>
<dbReference type="PANTHER" id="PTHR30069:SF29">
    <property type="entry name" value="HEMOGLOBIN AND HEMOGLOBIN-HAPTOGLOBIN-BINDING PROTEIN 1-RELATED"/>
    <property type="match status" value="1"/>
</dbReference>
<evidence type="ECO:0000259" key="13">
    <source>
        <dbReference type="Pfam" id="PF07715"/>
    </source>
</evidence>
<evidence type="ECO:0000256" key="3">
    <source>
        <dbReference type="ARBA" id="ARBA00022452"/>
    </source>
</evidence>
<proteinExistence type="inferred from homology"/>
<dbReference type="Pfam" id="PF07715">
    <property type="entry name" value="Plug"/>
    <property type="match status" value="1"/>
</dbReference>
<evidence type="ECO:0000256" key="11">
    <source>
        <dbReference type="RuleBase" id="RU003357"/>
    </source>
</evidence>